<feature type="transmembrane region" description="Helical" evidence="2">
    <location>
        <begin position="784"/>
        <end position="807"/>
    </location>
</feature>
<gene>
    <name evidence="3" type="ORF">PHAECO_LOCUS1282</name>
</gene>
<feature type="transmembrane region" description="Helical" evidence="2">
    <location>
        <begin position="755"/>
        <end position="778"/>
    </location>
</feature>
<dbReference type="PANTHER" id="PTHR37686:SF1">
    <property type="entry name" value="LD36006P"/>
    <property type="match status" value="1"/>
</dbReference>
<feature type="transmembrane region" description="Helical" evidence="2">
    <location>
        <begin position="661"/>
        <end position="681"/>
    </location>
</feature>
<name>A0A9P0DBQ2_PHACE</name>
<dbReference type="Proteomes" id="UP001153737">
    <property type="component" value="Chromosome 1"/>
</dbReference>
<feature type="region of interest" description="Disordered" evidence="1">
    <location>
        <begin position="1223"/>
        <end position="1292"/>
    </location>
</feature>
<dbReference type="OrthoDB" id="6724914at2759"/>
<feature type="compositionally biased region" description="Polar residues" evidence="1">
    <location>
        <begin position="27"/>
        <end position="45"/>
    </location>
</feature>
<protein>
    <submittedName>
        <fullName evidence="3">Uncharacterized protein</fullName>
    </submittedName>
</protein>
<feature type="compositionally biased region" description="Low complexity" evidence="1">
    <location>
        <begin position="1239"/>
        <end position="1250"/>
    </location>
</feature>
<keyword evidence="2" id="KW-0812">Transmembrane</keyword>
<reference evidence="3" key="2">
    <citation type="submission" date="2022-10" db="EMBL/GenBank/DDBJ databases">
        <authorList>
            <consortium name="ENA_rothamsted_submissions"/>
            <consortium name="culmorum"/>
            <person name="King R."/>
        </authorList>
    </citation>
    <scope>NUCLEOTIDE SEQUENCE</scope>
</reference>
<keyword evidence="4" id="KW-1185">Reference proteome</keyword>
<evidence type="ECO:0000256" key="2">
    <source>
        <dbReference type="SAM" id="Phobius"/>
    </source>
</evidence>
<keyword evidence="2" id="KW-1133">Transmembrane helix</keyword>
<organism evidence="3 4">
    <name type="scientific">Phaedon cochleariae</name>
    <name type="common">Mustard beetle</name>
    <dbReference type="NCBI Taxonomy" id="80249"/>
    <lineage>
        <taxon>Eukaryota</taxon>
        <taxon>Metazoa</taxon>
        <taxon>Ecdysozoa</taxon>
        <taxon>Arthropoda</taxon>
        <taxon>Hexapoda</taxon>
        <taxon>Insecta</taxon>
        <taxon>Pterygota</taxon>
        <taxon>Neoptera</taxon>
        <taxon>Endopterygota</taxon>
        <taxon>Coleoptera</taxon>
        <taxon>Polyphaga</taxon>
        <taxon>Cucujiformia</taxon>
        <taxon>Chrysomeloidea</taxon>
        <taxon>Chrysomelidae</taxon>
        <taxon>Chrysomelinae</taxon>
        <taxon>Chrysomelini</taxon>
        <taxon>Phaedon</taxon>
    </lineage>
</organism>
<sequence>MTSRPGSGSKLPPGHRRSESSGHNRHSSGNFPQKKSDSGQSINSDQQKHGHYRSKSGVTEREVEKGSNASRSSLRLDFRPADVCPPTHPARPTSLHPLRSNDSGIIGGGQEAGRPEREPLRFEVAPLEGAPPEVEQLVDNIRRVAEQFLYHWKTFPLVLPSPVSHSDLFITSQLSDGSLGRSKLKYHLRDLFIAPSFDELDAVAVDSKGEPRKLTGKQLEYIRERGIFEVESLNFPGQQHRWKLSQLLQKGIHNSHESLLNDMALALRFIVVTAKGRLISHFFSVSQAAKALVAGLLRVLDVVIGVPSLQAHNLDAKIREERNKYLVAELVCRPENEDSLDILCSYIRKQLWRAATEKFEVARECSQPPVSLPYKFLTPSGCELDLRLWDRGLMRKALPVLVAILERETRGWFLHFRERLIAELRTQKMPDQDIEKEVNEAVMKEYLQRVYNGILSHPDIMALGEGVAQLLVQQAQSVVLMHRAVENVQHRLSKTQEEVRTRLCNVHPVLSRIGPWLRSRLKAAEHKFGQENQWSAHEEALMLCNSQRLSQTVYFLNRDLSFMKEREPALLRELRKDEMPTRSFLWPTQIWLPANWVVRRNFQGQSEVVATVLSQQATSITTPRSDPSQPVFLVEKETIRTTTTRWPLWRLFNYFHRTWCWTWNAMFFFGVVLPWCSPVGLRALLRLEPFMPDLELSQVNGTLFPRKSSLTPTLMSRLLSLWRHISKSRTHFETKPDTGFIGKGFTRHINRIWNYFVKGLFGTLLLALLFPLVCLVAVSVSLLVALTAVLWMPLLTLLVQLANALVYDLDSPEQRRNRFFVLGEALGWNIVVQGCVQPVVALFVAVVVCPVVAVVILAGGIARYWFRLLWDAAIFRLIIEKRGRVPASDSFVVRRVAGPGMASDYYFQIGAEQALAAFEAKMEWDELAAYQTVVENTIAQPQKDFSHFVEACFGSFSTQLSKNGGPYKSLDKEAQDLMANLHEKLERRRRDLQTGLSVTVKSKVKLSMPELKIAIQQGAMMLERFYPTHVFPKLGRTEDQFWDGKALTPGDWAGLAGLLYSELFSLDVLTPLDRCDTSFRLDPHPQADLSRYTEMVQCAQLGAGGPDLLGNVYTPRGNIQVHSPYLDVSAFNPRSKSSPTGKKTDKNEDVSAMPGSLKRSTKTILWMPWKKHSRPYSPDKMVIPLPIPHPAHIAVTVNNRDSDDPIPLESDICQSILRGIEESHASPDDSGIGRFKGGPDSLDTPSSSSDDPPDSPRPAPSATGGRSSADGTAHRWTLSNWGQRKRTDSGSVRVDLASPEDVTLDSDSTRVVFCTYGTTV</sequence>
<dbReference type="PANTHER" id="PTHR37686">
    <property type="entry name" value="LD36006P"/>
    <property type="match status" value="1"/>
</dbReference>
<evidence type="ECO:0000313" key="4">
    <source>
        <dbReference type="Proteomes" id="UP001153737"/>
    </source>
</evidence>
<reference evidence="3" key="1">
    <citation type="submission" date="2022-01" db="EMBL/GenBank/DDBJ databases">
        <authorList>
            <person name="King R."/>
        </authorList>
    </citation>
    <scope>NUCLEOTIDE SEQUENCE</scope>
</reference>
<keyword evidence="2" id="KW-0472">Membrane</keyword>
<proteinExistence type="predicted"/>
<evidence type="ECO:0000256" key="1">
    <source>
        <dbReference type="SAM" id="MobiDB-lite"/>
    </source>
</evidence>
<feature type="transmembrane region" description="Helical" evidence="2">
    <location>
        <begin position="842"/>
        <end position="866"/>
    </location>
</feature>
<accession>A0A9P0DBQ2</accession>
<dbReference type="InterPro" id="IPR057435">
    <property type="entry name" value="Lips"/>
</dbReference>
<dbReference type="Pfam" id="PF25228">
    <property type="entry name" value="Lips"/>
    <property type="match status" value="1"/>
</dbReference>
<evidence type="ECO:0000313" key="3">
    <source>
        <dbReference type="EMBL" id="CAH1116100.1"/>
    </source>
</evidence>
<dbReference type="EMBL" id="OU896707">
    <property type="protein sequence ID" value="CAH1116100.1"/>
    <property type="molecule type" value="Genomic_DNA"/>
</dbReference>
<feature type="region of interest" description="Disordered" evidence="1">
    <location>
        <begin position="1"/>
        <end position="115"/>
    </location>
</feature>
<feature type="region of interest" description="Disordered" evidence="1">
    <location>
        <begin position="1130"/>
        <end position="1155"/>
    </location>
</feature>
<feature type="compositionally biased region" description="Polar residues" evidence="1">
    <location>
        <begin position="1132"/>
        <end position="1141"/>
    </location>
</feature>